<dbReference type="STRING" id="1675527.AIOL_003750"/>
<reference evidence="3 4" key="1">
    <citation type="submission" date="2015-06" db="EMBL/GenBank/DDBJ databases">
        <title>Draft genome sequence of an Alphaproteobacteria species associated to the Mediterranean sponge Oscarella lobularis.</title>
        <authorList>
            <person name="Jourda C."/>
            <person name="Santini S."/>
            <person name="Claverie J.-M."/>
        </authorList>
    </citation>
    <scope>NUCLEOTIDE SEQUENCE [LARGE SCALE GENOMIC DNA]</scope>
    <source>
        <strain evidence="3">IGS</strain>
    </source>
</reference>
<dbReference type="SUPFAM" id="SSF50978">
    <property type="entry name" value="WD40 repeat-like"/>
    <property type="match status" value="1"/>
</dbReference>
<dbReference type="AlphaFoldDB" id="A0A0J9E7P6"/>
<dbReference type="Pfam" id="PF00400">
    <property type="entry name" value="WD40"/>
    <property type="match status" value="1"/>
</dbReference>
<dbReference type="InterPro" id="IPR001680">
    <property type="entry name" value="WD40_rpt"/>
</dbReference>
<evidence type="ECO:0000256" key="2">
    <source>
        <dbReference type="ARBA" id="ARBA00022737"/>
    </source>
</evidence>
<evidence type="ECO:0000313" key="4">
    <source>
        <dbReference type="Proteomes" id="UP000037178"/>
    </source>
</evidence>
<sequence>MQGGVEAEPARKTGLKPTALEQRGTRYAFGAPVTAAVSVGETVVVSFGDGMLRFFREGRMPQELKLHEGVILCLAADGDGHVLTGGDDGQFLRTSLDGHVDELAHFGTRWVDCVAASHGHIACSSGKEAHVWTAGQSKVTVFEHASTVGGLAFDAKGKRLAVTYYGGATVWAREKRWKASKLVWKGFHGDTCFSPDGKYLVTCMQENALHAWRLRDKGDFAMPGYPAKIKSLAWVGDAPHLVTSGADEAIAWPFDGKKGPLGRKPVCVAYNQDELVTCLRTLPGENAVFAGYRDGAVQLAELDEAKQAIVISGSTGAEVTAIVVSGLHILVGDAKGNVLWAPLWEGTSFAQRV</sequence>
<dbReference type="Proteomes" id="UP000037178">
    <property type="component" value="Unassembled WGS sequence"/>
</dbReference>
<name>A0A0J9E7P6_9RHOB</name>
<dbReference type="Gene3D" id="2.130.10.10">
    <property type="entry name" value="YVTN repeat-like/Quinoprotein amine dehydrogenase"/>
    <property type="match status" value="2"/>
</dbReference>
<dbReference type="InterPro" id="IPR036322">
    <property type="entry name" value="WD40_repeat_dom_sf"/>
</dbReference>
<dbReference type="PANTHER" id="PTHR22847:SF637">
    <property type="entry name" value="WD REPEAT DOMAIN 5B"/>
    <property type="match status" value="1"/>
</dbReference>
<evidence type="ECO:0000256" key="1">
    <source>
        <dbReference type="ARBA" id="ARBA00022574"/>
    </source>
</evidence>
<keyword evidence="2" id="KW-0677">Repeat</keyword>
<keyword evidence="1" id="KW-0853">WD repeat</keyword>
<protein>
    <submittedName>
        <fullName evidence="3">Vegetatible incompatibility protein HET-E-1</fullName>
    </submittedName>
</protein>
<organism evidence="3 4">
    <name type="scientific">Candidatus Rhodobacter oscarellae</name>
    <dbReference type="NCBI Taxonomy" id="1675527"/>
    <lineage>
        <taxon>Bacteria</taxon>
        <taxon>Pseudomonadati</taxon>
        <taxon>Pseudomonadota</taxon>
        <taxon>Alphaproteobacteria</taxon>
        <taxon>Rhodobacterales</taxon>
        <taxon>Rhodobacter group</taxon>
        <taxon>Rhodobacter</taxon>
    </lineage>
</organism>
<gene>
    <name evidence="3" type="ORF">AIOL_003750</name>
</gene>
<evidence type="ECO:0000313" key="3">
    <source>
        <dbReference type="EMBL" id="KMW58770.1"/>
    </source>
</evidence>
<dbReference type="SMART" id="SM00320">
    <property type="entry name" value="WD40"/>
    <property type="match status" value="5"/>
</dbReference>
<dbReference type="RefSeq" id="WP_049644341.1">
    <property type="nucleotide sequence ID" value="NZ_LFTY01000002.1"/>
</dbReference>
<comment type="caution">
    <text evidence="3">The sequence shown here is derived from an EMBL/GenBank/DDBJ whole genome shotgun (WGS) entry which is preliminary data.</text>
</comment>
<keyword evidence="4" id="KW-1185">Reference proteome</keyword>
<dbReference type="InterPro" id="IPR015943">
    <property type="entry name" value="WD40/YVTN_repeat-like_dom_sf"/>
</dbReference>
<accession>A0A0J9E7P6</accession>
<dbReference type="OrthoDB" id="9814620at2"/>
<dbReference type="PANTHER" id="PTHR22847">
    <property type="entry name" value="WD40 REPEAT PROTEIN"/>
    <property type="match status" value="1"/>
</dbReference>
<dbReference type="EMBL" id="LFTY01000002">
    <property type="protein sequence ID" value="KMW58770.1"/>
    <property type="molecule type" value="Genomic_DNA"/>
</dbReference>
<dbReference type="PATRIC" id="fig|1675527.3.peg.3930"/>
<proteinExistence type="predicted"/>